<dbReference type="CDD" id="cd10923">
    <property type="entry name" value="CE4_COG5298"/>
    <property type="match status" value="1"/>
</dbReference>
<dbReference type="Proteomes" id="UP000298017">
    <property type="component" value="Unassembled WGS sequence"/>
</dbReference>
<keyword evidence="2" id="KW-1133">Transmembrane helix</keyword>
<reference evidence="3 4" key="1">
    <citation type="submission" date="2019-03" db="EMBL/GenBank/DDBJ databases">
        <title>Genome Sequencing and Assembly of Various Microbes Isolated from Alder Root Nodule.</title>
        <authorList>
            <person name="Swanson E."/>
            <person name="Sevigny J.L."/>
            <person name="Pesce C."/>
            <person name="Davis I."/>
            <person name="Kleiner V."/>
            <person name="Tisa L."/>
        </authorList>
    </citation>
    <scope>NUCLEOTIDE SEQUENCE [LARGE SCALE GENOMIC DNA]</scope>
    <source>
        <strain evidence="3 4">4R-31</strain>
    </source>
</reference>
<evidence type="ECO:0000313" key="3">
    <source>
        <dbReference type="EMBL" id="TFH98839.1"/>
    </source>
</evidence>
<keyword evidence="2" id="KW-0812">Transmembrane</keyword>
<keyword evidence="2" id="KW-0472">Membrane</keyword>
<dbReference type="InterPro" id="IPR018763">
    <property type="entry name" value="DUF2334"/>
</dbReference>
<keyword evidence="4" id="KW-1185">Reference proteome</keyword>
<feature type="transmembrane region" description="Helical" evidence="2">
    <location>
        <begin position="12"/>
        <end position="33"/>
    </location>
</feature>
<organism evidence="3 4">
    <name type="scientific">Kocuria rhizophila</name>
    <dbReference type="NCBI Taxonomy" id="72000"/>
    <lineage>
        <taxon>Bacteria</taxon>
        <taxon>Bacillati</taxon>
        <taxon>Actinomycetota</taxon>
        <taxon>Actinomycetes</taxon>
        <taxon>Micrococcales</taxon>
        <taxon>Micrococcaceae</taxon>
        <taxon>Kocuria</taxon>
    </lineage>
</organism>
<protein>
    <submittedName>
        <fullName evidence="3">DUF2334 domain-containing protein</fullName>
    </submittedName>
</protein>
<dbReference type="Pfam" id="PF10096">
    <property type="entry name" value="DUF2334"/>
    <property type="match status" value="1"/>
</dbReference>
<dbReference type="EMBL" id="SPNK01000019">
    <property type="protein sequence ID" value="TFH98839.1"/>
    <property type="molecule type" value="Genomic_DNA"/>
</dbReference>
<dbReference type="RefSeq" id="WP_135010928.1">
    <property type="nucleotide sequence ID" value="NZ_SPNK01000019.1"/>
</dbReference>
<evidence type="ECO:0000313" key="4">
    <source>
        <dbReference type="Proteomes" id="UP000298017"/>
    </source>
</evidence>
<comment type="caution">
    <text evidence="3">The sequence shown here is derived from an EMBL/GenBank/DDBJ whole genome shotgun (WGS) entry which is preliminary data.</text>
</comment>
<evidence type="ECO:0000256" key="1">
    <source>
        <dbReference type="SAM" id="MobiDB-lite"/>
    </source>
</evidence>
<evidence type="ECO:0000256" key="2">
    <source>
        <dbReference type="SAM" id="Phobius"/>
    </source>
</evidence>
<feature type="region of interest" description="Disordered" evidence="1">
    <location>
        <begin position="50"/>
        <end position="71"/>
    </location>
</feature>
<proteinExistence type="predicted"/>
<name>A0AAX2S9W5_KOCRH</name>
<gene>
    <name evidence="3" type="ORF">E4P33_11495</name>
</gene>
<accession>A0AAX2S9W5</accession>
<dbReference type="AlphaFoldDB" id="A0AAX2S9W5"/>
<sequence>MDENFRLTRRARFAWLAGLTVALTIALVVVFGLTSSTLVEGQASSLAKQYTDPALDGESSTAPEEQLPAGYGREGEKSTLVLYDASGKYAEDAAMYAIATGNLLSHFGRTELKPVAEYTAGTVEAHDATVYIGTDYAATLPEEFLADVRSTERPVMWLDQNVDELAGQDQAQKARFQQRYGWDPAATTTVGSSRVTTVAYGTRSVHRESAGAQELTVPFTGTRDGVEVLATSQCTEGGKPVSCTGARSGPTEVPWAVRSGNLTYLAEVPLDYIDSNDVYLVYADLFYDLVGSEARATKQAAVRLEDVGPESDPEDLRRVADYLASENVPFQVAVIPIQLGKNRDGSDWYGLSLKDRPEVVEALQYMQEKGGTLIQHGTTHQMGTGNNPYSGRSGEDYEFYRYGCTTTDTAPYTFEQCTNDSYITPVARVAQDDVAQWQERLEAGREVMLEAGLGETTIFETPHYGGSVNSYVAMARTYDARYEQGDYYASILTGKPSEAGKSYSQQFPYTVHDIYGGTVYPENLGNITEGEQNNHAARTPEFLVSRAEANLTVRESTASFFFHPYLDIDYLKETVTGIKKLGYEFQGVMELK</sequence>